<sequence length="51" mass="5447">MSPHISHSAVFAVAGKKPSAPEAETPISSETRRSRAVEAFPTFWTMTEGSA</sequence>
<evidence type="ECO:0000313" key="2">
    <source>
        <dbReference type="EMBL" id="ADI07811.1"/>
    </source>
</evidence>
<evidence type="ECO:0000256" key="1">
    <source>
        <dbReference type="SAM" id="MobiDB-lite"/>
    </source>
</evidence>
<protein>
    <submittedName>
        <fullName evidence="2">Uncharacterized protein</fullName>
    </submittedName>
</protein>
<reference evidence="2 3" key="1">
    <citation type="journal article" date="2010" name="J. Bacteriol.">
        <title>Genome sequence of the milbemycin-producing bacterium Streptomyces bingchenggensis.</title>
        <authorList>
            <person name="Wang X.J."/>
            <person name="Yan Y.J."/>
            <person name="Zhang B."/>
            <person name="An J."/>
            <person name="Wang J.J."/>
            <person name="Tian J."/>
            <person name="Jiang L."/>
            <person name="Chen Y.H."/>
            <person name="Huang S.X."/>
            <person name="Yin M."/>
            <person name="Zhang J."/>
            <person name="Gao A.L."/>
            <person name="Liu C.X."/>
            <person name="Zhu Z.X."/>
            <person name="Xiang W.S."/>
        </authorList>
    </citation>
    <scope>NUCLEOTIDE SEQUENCE [LARGE SCALE GENOMIC DNA]</scope>
    <source>
        <strain evidence="2 3">BCW-1</strain>
    </source>
</reference>
<keyword evidence="3" id="KW-1185">Reference proteome</keyword>
<organism evidence="2 3">
    <name type="scientific">Streptomyces bingchenggensis (strain BCW-1)</name>
    <dbReference type="NCBI Taxonomy" id="749414"/>
    <lineage>
        <taxon>Bacteria</taxon>
        <taxon>Bacillati</taxon>
        <taxon>Actinomycetota</taxon>
        <taxon>Actinomycetes</taxon>
        <taxon>Kitasatosporales</taxon>
        <taxon>Streptomycetaceae</taxon>
        <taxon>Streptomyces</taxon>
    </lineage>
</organism>
<proteinExistence type="predicted"/>
<dbReference type="HOGENOM" id="CLU_3104159_0_0_11"/>
<dbReference type="AlphaFoldDB" id="D7BZ75"/>
<dbReference type="EMBL" id="CP002047">
    <property type="protein sequence ID" value="ADI07811.1"/>
    <property type="molecule type" value="Genomic_DNA"/>
</dbReference>
<dbReference type="Proteomes" id="UP000000377">
    <property type="component" value="Chromosome"/>
</dbReference>
<gene>
    <name evidence="2" type="ordered locus">SBI_04691</name>
</gene>
<accession>D7BZ75</accession>
<dbReference type="RefSeq" id="WP_014177281.1">
    <property type="nucleotide sequence ID" value="NC_016582.1"/>
</dbReference>
<name>D7BZ75_STRBB</name>
<dbReference type="PATRIC" id="fig|749414.3.peg.4850"/>
<feature type="region of interest" description="Disordered" evidence="1">
    <location>
        <begin position="1"/>
        <end position="34"/>
    </location>
</feature>
<dbReference type="KEGG" id="sbh:SBI_04691"/>
<evidence type="ECO:0000313" key="3">
    <source>
        <dbReference type="Proteomes" id="UP000000377"/>
    </source>
</evidence>